<evidence type="ECO:0000256" key="4">
    <source>
        <dbReference type="ARBA" id="ARBA00022989"/>
    </source>
</evidence>
<reference evidence="10" key="1">
    <citation type="submission" date="2025-08" db="UniProtKB">
        <authorList>
            <consortium name="RefSeq"/>
        </authorList>
    </citation>
    <scope>IDENTIFICATION</scope>
</reference>
<evidence type="ECO:0000256" key="5">
    <source>
        <dbReference type="ARBA" id="ARBA00023136"/>
    </source>
</evidence>
<dbReference type="PROSITE" id="PS01355">
    <property type="entry name" value="HEMATOPO_REC_S_F1"/>
    <property type="match status" value="1"/>
</dbReference>
<comment type="subcellular location">
    <subcellularLocation>
        <location evidence="1">Membrane</location>
        <topology evidence="1">Single-pass membrane protein</topology>
    </subcellularLocation>
</comment>
<feature type="chain" id="PRO_5026941911" evidence="8">
    <location>
        <begin position="22"/>
        <end position="462"/>
    </location>
</feature>
<feature type="transmembrane region" description="Helical" evidence="7">
    <location>
        <begin position="245"/>
        <end position="268"/>
    </location>
</feature>
<evidence type="ECO:0000313" key="10">
    <source>
        <dbReference type="RefSeq" id="XP_026522095.1"/>
    </source>
</evidence>
<dbReference type="Gene3D" id="2.60.40.10">
    <property type="entry name" value="Immunoglobulins"/>
    <property type="match status" value="1"/>
</dbReference>
<dbReference type="RefSeq" id="XP_026522095.1">
    <property type="nucleotide sequence ID" value="XM_026666310.1"/>
</dbReference>
<feature type="signal peptide" evidence="8">
    <location>
        <begin position="1"/>
        <end position="21"/>
    </location>
</feature>
<dbReference type="GO" id="GO:0004896">
    <property type="term" value="F:cytokine receptor activity"/>
    <property type="evidence" value="ECO:0007669"/>
    <property type="project" value="InterPro"/>
</dbReference>
<dbReference type="GO" id="GO:0030097">
    <property type="term" value="P:hemopoiesis"/>
    <property type="evidence" value="ECO:0007669"/>
    <property type="project" value="TreeGrafter"/>
</dbReference>
<evidence type="ECO:0000313" key="9">
    <source>
        <dbReference type="Proteomes" id="UP000504612"/>
    </source>
</evidence>
<dbReference type="GO" id="GO:0009897">
    <property type="term" value="C:external side of plasma membrane"/>
    <property type="evidence" value="ECO:0007669"/>
    <property type="project" value="TreeGrafter"/>
</dbReference>
<dbReference type="InterPro" id="IPR013783">
    <property type="entry name" value="Ig-like_fold"/>
</dbReference>
<keyword evidence="5 7" id="KW-0472">Membrane</keyword>
<keyword evidence="3 8" id="KW-0732">Signal</keyword>
<keyword evidence="6 10" id="KW-0675">Receptor</keyword>
<protein>
    <submittedName>
        <fullName evidence="10">Interleukin-7 receptor subunit alpha</fullName>
    </submittedName>
</protein>
<name>A0A6J1TVM9_9SAUR</name>
<dbReference type="PANTHER" id="PTHR23037:SF27">
    <property type="entry name" value="INTERLEUKIN-7 RECEPTOR SUBUNIT ALPHA"/>
    <property type="match status" value="1"/>
</dbReference>
<evidence type="ECO:0000256" key="2">
    <source>
        <dbReference type="ARBA" id="ARBA00022692"/>
    </source>
</evidence>
<proteinExistence type="predicted"/>
<evidence type="ECO:0000256" key="7">
    <source>
        <dbReference type="SAM" id="Phobius"/>
    </source>
</evidence>
<evidence type="ECO:0000256" key="8">
    <source>
        <dbReference type="SAM" id="SignalP"/>
    </source>
</evidence>
<dbReference type="KEGG" id="nss:113411319"/>
<keyword evidence="2 7" id="KW-0812">Transmembrane</keyword>
<sequence length="462" mass="52475">MAKPNLIVYTYFFIFLPFTSSESGSGLETSIGYGTCADDEQDNSFKCFTQMPVVLSNFLICKATGTEMNLNETNASFSVYGTQPRSCFMKNPLVGNCSIHSSDLIDVLEVCLTITLINPCKNCQKLNAVHIVKPEAPFGLNITYQEKANEYLVQFSTTHVANSFLKDKLIHQLAYRQENTNWTTIESNFLRFKLLGKEFEPEVTYEMKVRSRPNGQYFKGHWSDWSSSQYFKPSARTSSGINKDVLITIFTASFFVLFVVILLVPIFWRNRIKAIIWPTIPNHQKTLDKICNKLRKNSDSSFFNPESLGYAHIHKVDSLQAKSEVAHLQPPSYNLDAEAEDLVEQKSNLNHIHHGWLKLPLAYEGMLSTEVMNKVYGGSEDPSANHSVLSINLYNEGRIADPHGWNSHDLCKYSIVPMNHIFAPELKTGSCDHTYSNEETRVLNKEETYVTMASFFENKGKL</sequence>
<dbReference type="Proteomes" id="UP000504612">
    <property type="component" value="Unplaced"/>
</dbReference>
<gene>
    <name evidence="10" type="primary">IL7R</name>
</gene>
<keyword evidence="9" id="KW-1185">Reference proteome</keyword>
<dbReference type="GeneID" id="113411319"/>
<dbReference type="InterPro" id="IPR003531">
    <property type="entry name" value="Hempt_rcpt_S_F1_CS"/>
</dbReference>
<evidence type="ECO:0000256" key="1">
    <source>
        <dbReference type="ARBA" id="ARBA00004167"/>
    </source>
</evidence>
<dbReference type="AlphaFoldDB" id="A0A6J1TVM9"/>
<dbReference type="CTD" id="3575"/>
<accession>A0A6J1TVM9</accession>
<evidence type="ECO:0000256" key="3">
    <source>
        <dbReference type="ARBA" id="ARBA00022729"/>
    </source>
</evidence>
<dbReference type="SUPFAM" id="SSF49265">
    <property type="entry name" value="Fibronectin type III"/>
    <property type="match status" value="1"/>
</dbReference>
<organism evidence="9 10">
    <name type="scientific">Notechis scutatus</name>
    <name type="common">mainland tiger snake</name>
    <dbReference type="NCBI Taxonomy" id="8663"/>
    <lineage>
        <taxon>Eukaryota</taxon>
        <taxon>Metazoa</taxon>
        <taxon>Chordata</taxon>
        <taxon>Craniata</taxon>
        <taxon>Vertebrata</taxon>
        <taxon>Euteleostomi</taxon>
        <taxon>Lepidosauria</taxon>
        <taxon>Squamata</taxon>
        <taxon>Bifurcata</taxon>
        <taxon>Unidentata</taxon>
        <taxon>Episquamata</taxon>
        <taxon>Toxicofera</taxon>
        <taxon>Serpentes</taxon>
        <taxon>Colubroidea</taxon>
        <taxon>Elapidae</taxon>
        <taxon>Hydrophiinae</taxon>
        <taxon>Notechis</taxon>
    </lineage>
</organism>
<dbReference type="InterPro" id="IPR036116">
    <property type="entry name" value="FN3_sf"/>
</dbReference>
<dbReference type="PANTHER" id="PTHR23037">
    <property type="entry name" value="CYTOKINE RECEPTOR"/>
    <property type="match status" value="1"/>
</dbReference>
<dbReference type="GO" id="GO:0046427">
    <property type="term" value="P:positive regulation of receptor signaling pathway via JAK-STAT"/>
    <property type="evidence" value="ECO:0007669"/>
    <property type="project" value="TreeGrafter"/>
</dbReference>
<keyword evidence="4 7" id="KW-1133">Transmembrane helix</keyword>
<evidence type="ECO:0000256" key="6">
    <source>
        <dbReference type="ARBA" id="ARBA00023170"/>
    </source>
</evidence>